<feature type="region of interest" description="Disordered" evidence="1">
    <location>
        <begin position="62"/>
        <end position="99"/>
    </location>
</feature>
<proteinExistence type="predicted"/>
<feature type="compositionally biased region" description="Low complexity" evidence="1">
    <location>
        <begin position="71"/>
        <end position="92"/>
    </location>
</feature>
<comment type="caution">
    <text evidence="2">The sequence shown here is derived from an EMBL/GenBank/DDBJ whole genome shotgun (WGS) entry which is preliminary data.</text>
</comment>
<dbReference type="Proteomes" id="UP000807716">
    <property type="component" value="Unassembled WGS sequence"/>
</dbReference>
<feature type="compositionally biased region" description="Low complexity" evidence="1">
    <location>
        <begin position="1086"/>
        <end position="1126"/>
    </location>
</feature>
<feature type="compositionally biased region" description="Gly residues" evidence="1">
    <location>
        <begin position="544"/>
        <end position="554"/>
    </location>
</feature>
<feature type="region of interest" description="Disordered" evidence="1">
    <location>
        <begin position="1070"/>
        <end position="1141"/>
    </location>
</feature>
<name>A0A9P6Q7V3_9FUNG</name>
<feature type="compositionally biased region" description="Low complexity" evidence="1">
    <location>
        <begin position="1218"/>
        <end position="1229"/>
    </location>
</feature>
<feature type="compositionally biased region" description="Basic residues" evidence="1">
    <location>
        <begin position="1288"/>
        <end position="1302"/>
    </location>
</feature>
<feature type="region of interest" description="Disordered" evidence="1">
    <location>
        <begin position="460"/>
        <end position="556"/>
    </location>
</feature>
<feature type="region of interest" description="Disordered" evidence="1">
    <location>
        <begin position="1288"/>
        <end position="1334"/>
    </location>
</feature>
<gene>
    <name evidence="2" type="ORF">DFQ27_002258</name>
</gene>
<dbReference type="PANTHER" id="PTHR31308:SF5">
    <property type="entry name" value="ERGOSTERYL-BETA-GLUCOSIDASE"/>
    <property type="match status" value="1"/>
</dbReference>
<evidence type="ECO:0000313" key="3">
    <source>
        <dbReference type="Proteomes" id="UP000807716"/>
    </source>
</evidence>
<dbReference type="InterPro" id="IPR052066">
    <property type="entry name" value="Glycosphingolipid_Hydrolases"/>
</dbReference>
<feature type="compositionally biased region" description="Low complexity" evidence="1">
    <location>
        <begin position="525"/>
        <end position="543"/>
    </location>
</feature>
<organism evidence="2 3">
    <name type="scientific">Actinomortierella ambigua</name>
    <dbReference type="NCBI Taxonomy" id="1343610"/>
    <lineage>
        <taxon>Eukaryota</taxon>
        <taxon>Fungi</taxon>
        <taxon>Fungi incertae sedis</taxon>
        <taxon>Mucoromycota</taxon>
        <taxon>Mortierellomycotina</taxon>
        <taxon>Mortierellomycetes</taxon>
        <taxon>Mortierellales</taxon>
        <taxon>Mortierellaceae</taxon>
        <taxon>Actinomortierella</taxon>
    </lineage>
</organism>
<dbReference type="GO" id="GO:0050295">
    <property type="term" value="F:steryl-beta-glucosidase activity"/>
    <property type="evidence" value="ECO:0007669"/>
    <property type="project" value="TreeGrafter"/>
</dbReference>
<feature type="compositionally biased region" description="Low complexity" evidence="1">
    <location>
        <begin position="1564"/>
        <end position="1578"/>
    </location>
</feature>
<dbReference type="Gene3D" id="3.20.20.80">
    <property type="entry name" value="Glycosidases"/>
    <property type="match status" value="1"/>
</dbReference>
<feature type="region of interest" description="Disordered" evidence="1">
    <location>
        <begin position="704"/>
        <end position="775"/>
    </location>
</feature>
<feature type="compositionally biased region" description="Basic residues" evidence="1">
    <location>
        <begin position="485"/>
        <end position="494"/>
    </location>
</feature>
<evidence type="ECO:0000313" key="2">
    <source>
        <dbReference type="EMBL" id="KAG0262589.1"/>
    </source>
</evidence>
<reference evidence="2" key="1">
    <citation type="journal article" date="2020" name="Fungal Divers.">
        <title>Resolving the Mortierellaceae phylogeny through synthesis of multi-gene phylogenetics and phylogenomics.</title>
        <authorList>
            <person name="Vandepol N."/>
            <person name="Liber J."/>
            <person name="Desiro A."/>
            <person name="Na H."/>
            <person name="Kennedy M."/>
            <person name="Barry K."/>
            <person name="Grigoriev I.V."/>
            <person name="Miller A.N."/>
            <person name="O'Donnell K."/>
            <person name="Stajich J.E."/>
            <person name="Bonito G."/>
        </authorList>
    </citation>
    <scope>NUCLEOTIDE SEQUENCE</scope>
    <source>
        <strain evidence="2">BC1065</strain>
    </source>
</reference>
<dbReference type="PANTHER" id="PTHR31308">
    <property type="match status" value="1"/>
</dbReference>
<feature type="region of interest" description="Disordered" evidence="1">
    <location>
        <begin position="1538"/>
        <end position="1585"/>
    </location>
</feature>
<feature type="compositionally biased region" description="Basic residues" evidence="1">
    <location>
        <begin position="1538"/>
        <end position="1548"/>
    </location>
</feature>
<dbReference type="EMBL" id="JAAAJB010000183">
    <property type="protein sequence ID" value="KAG0262589.1"/>
    <property type="molecule type" value="Genomic_DNA"/>
</dbReference>
<accession>A0A9P6Q7V3</accession>
<protein>
    <submittedName>
        <fullName evidence="2">Uncharacterized protein</fullName>
    </submittedName>
</protein>
<dbReference type="SUPFAM" id="SSF51445">
    <property type="entry name" value="(Trans)glycosidases"/>
    <property type="match status" value="2"/>
</dbReference>
<feature type="compositionally biased region" description="Polar residues" evidence="1">
    <location>
        <begin position="509"/>
        <end position="518"/>
    </location>
</feature>
<dbReference type="GO" id="GO:1904462">
    <property type="term" value="P:ergosteryl 3-beta-D-glucoside catabolic process"/>
    <property type="evidence" value="ECO:0007669"/>
    <property type="project" value="TreeGrafter"/>
</dbReference>
<dbReference type="OrthoDB" id="9971853at2759"/>
<feature type="region of interest" description="Disordered" evidence="1">
    <location>
        <begin position="301"/>
        <end position="320"/>
    </location>
</feature>
<keyword evidence="3" id="KW-1185">Reference proteome</keyword>
<dbReference type="InterPro" id="IPR017853">
    <property type="entry name" value="GH"/>
</dbReference>
<feature type="region of interest" description="Disordered" evidence="1">
    <location>
        <begin position="1369"/>
        <end position="1399"/>
    </location>
</feature>
<feature type="compositionally biased region" description="Gly residues" evidence="1">
    <location>
        <begin position="1076"/>
        <end position="1085"/>
    </location>
</feature>
<sequence length="1631" mass="179877">MTILPPSLAWEASGYEVKNGWIVDEYGRAIILHGLNLSGGTKMPFYRPFLNPAHANRPLIQNPALQDDPIDSPSPSSNSSSDNNNNNNNNNSRHAEATTGADAGEVAGVIYSYKEKHFFDHRHVSFVNRPFPLSEADTHFARLALWGAQCLRLLVPWEALEHSGPGEYDEEYIQFLVDLLAIAAKYRLKCFIDPHVDCWSRFTGGSGMPGWTLELAGLDMTKFQDTGAAVVHNNASPSDKEDYPHMIWATNSHKLAASTMYTLFFAGQVFAPKALVPLDDITLTYLREIHGAIEAEHEFRQGHKSSQHHHHHRYRSPPVSPTQHLIPVPALLDGSFLERGRINIQHFLQAHYLQSYVHLAKRFREVEDTLHLIARGTVMGFDTMNEPSPGYLNHPDLTKLLDLADLKVGVCPTPFQGMLLAAGNTVVCEDWSTGRIGPLKQGKVKVNVHKTSLWKRPVWAEGARHPSLQDEGNGGGGGEEEALRSRNKNHRHWALRSSVLPTKAVNLLQPRQPSTTTETNDRSSSKQGSTTATAGSSSSSSTGNGNGSTGGCGDGWPTPERYSTECLWAQHGVWDTTVGVLIQPHYFERIPRRPTRLGFGEGGTASTTGTMVHRATIPFQYRPGELVEWKADFWLPFVNTMTLLLRQQDTRFIMFVEPPINERPPNFRFHRELIQNVWHGATDWRRLARRLRALVPTAAMSKIISNNGNNSKRKGKALNGNNHIKSSNSRKKNSGDANANQHTHSVHELQRLDAPPTSPGQRTHGGGGGRDGQVSLAPLDRLRQQLDQVTVGSGDIRGSTDGDCAAAPLPKQWGWRASSEQHAVFDEHGDVWHNIVAAPHFYDGYTNITRDFVPFTLDYLGYKEGVYSNVLGALHFGWRAIGRVWQDQVAMITRDVHMSIGPHVAVLMGETGLPMDMHDWASFRHGYGDPKQDFAMGLLLRAMDDSRLSYTLWNYCSDNSTRWGDRWNGEDFSVWSEPEHNSLVLDVAQKRKENEGREDEEQEEGAMDVAATTVVAPSPPRKKTLTELASELPLETTGCSEGLFWWCCVPRGIVWIRQKRALLAERGTQSITNVNGGSGGGGGISNGFSVNGLDQSAESSSTIAATATASPSPSPSPSSSSPSSSTLQPIKKQPNKPTIRKSIEWQDLLPAAVRLERFRPEYRGLRSAENFVRAYPLATRGEPVFFRFEPGRTVKQHLLDPDSTMVVIIAPTAATRQSSSTSTGSFLASLGAIPPPPPSSSSPMPSFSSPEVVQAIQKAQKQCWETRFSLIVHLSCKAVAELRAKEAKKQKKERQYHQKQKKQQPSQRQGGGVVTSSHERQATTGNSSSSSPSFSSFITSTDIFLPRFHFPLDSSAGLLHFEPLEDDVDPETVKNANDSVESNNKNKNKNKRPPKTTPVAGRWHQLDICGTDGWWAIDSDRQVLQYWPAAAAAEQDAKTTEHDLNGNVRRRNLSMSTCSFQSTTSRTMLSADNGQDHHHSMPLALSPLQQVSEAKDPALSDMERRLVALQAIGWDEEQTPGVTCAKERAWIQQWFRNRKKKGAKKHKGGGGERGKAEGGGTAGGTTTNAVSAGTTTATVYPNPNKGKETVVVASPCSECGQAQVMHLHGLTVAIKIWQGPMPPATDKQKEE</sequence>
<feature type="compositionally biased region" description="Basic residues" evidence="1">
    <location>
        <begin position="302"/>
        <end position="315"/>
    </location>
</feature>
<evidence type="ECO:0000256" key="1">
    <source>
        <dbReference type="SAM" id="MobiDB-lite"/>
    </source>
</evidence>
<feature type="region of interest" description="Disordered" evidence="1">
    <location>
        <begin position="1218"/>
        <end position="1248"/>
    </location>
</feature>